<organism evidence="2 3">
    <name type="scientific">Lojkania enalia</name>
    <dbReference type="NCBI Taxonomy" id="147567"/>
    <lineage>
        <taxon>Eukaryota</taxon>
        <taxon>Fungi</taxon>
        <taxon>Dikarya</taxon>
        <taxon>Ascomycota</taxon>
        <taxon>Pezizomycotina</taxon>
        <taxon>Dothideomycetes</taxon>
        <taxon>Pleosporomycetidae</taxon>
        <taxon>Pleosporales</taxon>
        <taxon>Pleosporales incertae sedis</taxon>
        <taxon>Lojkania</taxon>
    </lineage>
</organism>
<evidence type="ECO:0000256" key="1">
    <source>
        <dbReference type="SAM" id="Phobius"/>
    </source>
</evidence>
<protein>
    <submittedName>
        <fullName evidence="2">Uncharacterized protein</fullName>
    </submittedName>
</protein>
<reference evidence="3" key="1">
    <citation type="journal article" date="2020" name="Stud. Mycol.">
        <title>101 Dothideomycetes genomes: A test case for predicting lifestyles and emergence of pathogens.</title>
        <authorList>
            <person name="Haridas S."/>
            <person name="Albert R."/>
            <person name="Binder M."/>
            <person name="Bloem J."/>
            <person name="LaButti K."/>
            <person name="Salamov A."/>
            <person name="Andreopoulos B."/>
            <person name="Baker S."/>
            <person name="Barry K."/>
            <person name="Bills G."/>
            <person name="Bluhm B."/>
            <person name="Cannon C."/>
            <person name="Castanera R."/>
            <person name="Culley D."/>
            <person name="Daum C."/>
            <person name="Ezra D."/>
            <person name="Gonzalez J."/>
            <person name="Henrissat B."/>
            <person name="Kuo A."/>
            <person name="Liang C."/>
            <person name="Lipzen A."/>
            <person name="Lutzoni F."/>
            <person name="Magnuson J."/>
            <person name="Mondo S."/>
            <person name="Nolan M."/>
            <person name="Ohm R."/>
            <person name="Pangilinan J."/>
            <person name="Park H.-J."/>
            <person name="Ramirez L."/>
            <person name="Alfaro M."/>
            <person name="Sun H."/>
            <person name="Tritt A."/>
            <person name="Yoshinaga Y."/>
            <person name="Zwiers L.-H."/>
            <person name="Turgeon B."/>
            <person name="Goodwin S."/>
            <person name="Spatafora J."/>
            <person name="Crous P."/>
            <person name="Grigoriev I."/>
        </authorList>
    </citation>
    <scope>NUCLEOTIDE SEQUENCE [LARGE SCALE GENOMIC DNA]</scope>
    <source>
        <strain evidence="3">CBS 304.66</strain>
    </source>
</reference>
<gene>
    <name evidence="2" type="ORF">CC78DRAFT_565446</name>
</gene>
<evidence type="ECO:0000313" key="2">
    <source>
        <dbReference type="EMBL" id="KAF2268572.1"/>
    </source>
</evidence>
<evidence type="ECO:0000313" key="3">
    <source>
        <dbReference type="Proteomes" id="UP000800093"/>
    </source>
</evidence>
<dbReference type="EMBL" id="ML986586">
    <property type="protein sequence ID" value="KAF2268572.1"/>
    <property type="molecule type" value="Genomic_DNA"/>
</dbReference>
<feature type="transmembrane region" description="Helical" evidence="1">
    <location>
        <begin position="518"/>
        <end position="540"/>
    </location>
</feature>
<keyword evidence="1" id="KW-1133">Transmembrane helix</keyword>
<sequence length="789" mass="88161">MEVAAKVVDLTRALLDTVNSESGAQEIVRLVQDWLTREGVDRKEYEYCLSSIGGLAYPNERGLSIRSNIQSADQKMSTISGLKLRISAAIGRWMAFDDNYVYIVTTVATLMAFHGIEDTTEALCNMALDEGGHQNETRMRYSIHRTRLTPVLRKFVESVALHVVNAGSTLKILPPEIQKFYVHKHPLDPSMFSALTMAIQRSDGEMLITCTNFPHDLVSWVLSHFHGYLEISVSGLIVFEEALGRVPKKLLILVKKSCEDESVGSCVISGQDIVEMTTRVGGSFQTLFSDAACHTVARPADRQKLYSTSMLYHCQHRILTQQETAEVHLAAQCMLKWLMDLEVRPHRHSVGFAAWQNGEEEHRRYKRVKIQDLMARYPSFIFENCGQKNSSIIVYRIPDDCSVALQRQAKVEVDVWQGIPYHRAHEDLSQRSWKDIIGCFPIAMSAIQWTKRRCACSSCKREEPLGSGKVGCLREAALDELLLLLSHGIVDSFGLDDTSGLADIESEREALRIIFAELVFQGVVLWNTWFALAALAFLGGKWSTLHSQIGEGWTIFAAIQYGSLVIAAPWLDLTNPINERIFFGASISQGQLCGTSGEHAVVQTERVMEMAEVAGSETFSGGGSRNETVASDDAMLDTAIIGAADIPFRLLTMVRSASYRRIIDPSDALMAVHRAHFPTCSHRKETDEKISRAHYREFTFNHIVGEWSKDHISTDQPANSDRSKKRNITVLLDTNLKYNVALSLAFDGSTVQGEQCCTQCALAFSTTDILPSTIIRTTTRVSTRLIENY</sequence>
<keyword evidence="1" id="KW-0812">Transmembrane</keyword>
<keyword evidence="1" id="KW-0472">Membrane</keyword>
<keyword evidence="3" id="KW-1185">Reference proteome</keyword>
<accession>A0A9P4N6L9</accession>
<proteinExistence type="predicted"/>
<feature type="transmembrane region" description="Helical" evidence="1">
    <location>
        <begin position="552"/>
        <end position="571"/>
    </location>
</feature>
<dbReference type="Proteomes" id="UP000800093">
    <property type="component" value="Unassembled WGS sequence"/>
</dbReference>
<dbReference type="AlphaFoldDB" id="A0A9P4N6L9"/>
<comment type="caution">
    <text evidence="2">The sequence shown here is derived from an EMBL/GenBank/DDBJ whole genome shotgun (WGS) entry which is preliminary data.</text>
</comment>
<dbReference type="OrthoDB" id="3526561at2759"/>
<name>A0A9P4N6L9_9PLEO</name>